<feature type="domain" description="Fe-containing alcohol dehydrogenase-like C-terminal" evidence="5">
    <location>
        <begin position="184"/>
        <end position="378"/>
    </location>
</feature>
<keyword evidence="2" id="KW-0560">Oxidoreductase</keyword>
<dbReference type="AlphaFoldDB" id="A0A1G8J1C5"/>
<dbReference type="GO" id="GO:0004022">
    <property type="term" value="F:alcohol dehydrogenase (NAD+) activity"/>
    <property type="evidence" value="ECO:0007669"/>
    <property type="project" value="UniProtKB-ARBA"/>
</dbReference>
<dbReference type="InterPro" id="IPR039697">
    <property type="entry name" value="Alcohol_dehydrogenase_Fe"/>
</dbReference>
<dbReference type="PROSITE" id="PS00060">
    <property type="entry name" value="ADH_IRON_2"/>
    <property type="match status" value="1"/>
</dbReference>
<proteinExistence type="inferred from homology"/>
<evidence type="ECO:0000256" key="2">
    <source>
        <dbReference type="ARBA" id="ARBA00023002"/>
    </source>
</evidence>
<evidence type="ECO:0000256" key="1">
    <source>
        <dbReference type="ARBA" id="ARBA00007358"/>
    </source>
</evidence>
<reference evidence="6 7" key="1">
    <citation type="submission" date="2016-10" db="EMBL/GenBank/DDBJ databases">
        <authorList>
            <person name="de Groot N.N."/>
        </authorList>
    </citation>
    <scope>NUCLEOTIDE SEQUENCE [LARGE SCALE GENOMIC DNA]</scope>
    <source>
        <strain evidence="6 7">WG7</strain>
    </source>
</reference>
<dbReference type="InterPro" id="IPR056798">
    <property type="entry name" value="ADH_Fe_C"/>
</dbReference>
<dbReference type="SUPFAM" id="SSF56796">
    <property type="entry name" value="Dehydroquinate synthase-like"/>
    <property type="match status" value="1"/>
</dbReference>
<dbReference type="FunFam" id="1.20.1090.10:FF:000001">
    <property type="entry name" value="Aldehyde-alcohol dehydrogenase"/>
    <property type="match status" value="1"/>
</dbReference>
<organism evidence="6 7">
    <name type="scientific">Halanaerobium congolense</name>
    <dbReference type="NCBI Taxonomy" id="54121"/>
    <lineage>
        <taxon>Bacteria</taxon>
        <taxon>Bacillati</taxon>
        <taxon>Bacillota</taxon>
        <taxon>Clostridia</taxon>
        <taxon>Halanaerobiales</taxon>
        <taxon>Halanaerobiaceae</taxon>
        <taxon>Halanaerobium</taxon>
    </lineage>
</organism>
<gene>
    <name evidence="6" type="ORF">SAMN04515654_103153</name>
</gene>
<dbReference type="GO" id="GO:0046872">
    <property type="term" value="F:metal ion binding"/>
    <property type="evidence" value="ECO:0007669"/>
    <property type="project" value="InterPro"/>
</dbReference>
<sequence>MGLYNFEFQIKTKIKFGKNKIEELNDSLKSFGAKRIMLIVDQGIIEAGLIDKIEKILKKSDLDYFIFDQVKPDPTIEIVNSGVRFLLNNNINALVAVGGGSPIDTAKAIRASFSKRELAEKITADKLPLITIPTTSGSGSEVTKAIVIKDENTKKKFAVANENLAPDISIVDPVMTKTLPPYLTAVGGMDALSHCIESYTSHEAVLPFEMIATKGIEMVKKYLRPAVGNGNNMEARAGMSLASLFGGISLSNCGLGLVHAISHPLGGQFNIPHGLANSMILPYVMEFNIIANPAKYANIARLFGVNIDNMTEMEAAYKAVKEVEKIKKDIGLDYSLDDFGVDKFEFIAELALKEKLMLKSNPRSIEKEDIIKILRRAY</sequence>
<dbReference type="EMBL" id="FNEH01000003">
    <property type="protein sequence ID" value="SDI24777.1"/>
    <property type="molecule type" value="Genomic_DNA"/>
</dbReference>
<feature type="domain" description="Alcohol dehydrogenase iron-type/glycerol dehydrogenase GldA" evidence="4">
    <location>
        <begin position="12"/>
        <end position="173"/>
    </location>
</feature>
<dbReference type="CDD" id="cd08551">
    <property type="entry name" value="Fe-ADH"/>
    <property type="match status" value="1"/>
</dbReference>
<dbReference type="Gene3D" id="1.20.1090.10">
    <property type="entry name" value="Dehydroquinate synthase-like - alpha domain"/>
    <property type="match status" value="1"/>
</dbReference>
<evidence type="ECO:0000313" key="6">
    <source>
        <dbReference type="EMBL" id="SDI24777.1"/>
    </source>
</evidence>
<evidence type="ECO:0000313" key="7">
    <source>
        <dbReference type="Proteomes" id="UP000198945"/>
    </source>
</evidence>
<evidence type="ECO:0000256" key="3">
    <source>
        <dbReference type="ARBA" id="ARBA00023027"/>
    </source>
</evidence>
<evidence type="ECO:0000259" key="4">
    <source>
        <dbReference type="Pfam" id="PF00465"/>
    </source>
</evidence>
<dbReference type="PANTHER" id="PTHR11496:SF102">
    <property type="entry name" value="ALCOHOL DEHYDROGENASE 4"/>
    <property type="match status" value="1"/>
</dbReference>
<evidence type="ECO:0000259" key="5">
    <source>
        <dbReference type="Pfam" id="PF25137"/>
    </source>
</evidence>
<protein>
    <submittedName>
        <fullName evidence="6">Alcohol dehydrogenase</fullName>
    </submittedName>
</protein>
<dbReference type="PANTHER" id="PTHR11496">
    <property type="entry name" value="ALCOHOL DEHYDROGENASE"/>
    <property type="match status" value="1"/>
</dbReference>
<dbReference type="Proteomes" id="UP000198945">
    <property type="component" value="Unassembled WGS sequence"/>
</dbReference>
<accession>A0A1G8J1C5</accession>
<dbReference type="InterPro" id="IPR018211">
    <property type="entry name" value="ADH_Fe_CS"/>
</dbReference>
<name>A0A1G8J1C5_9FIRM</name>
<dbReference type="Pfam" id="PF00465">
    <property type="entry name" value="Fe-ADH"/>
    <property type="match status" value="1"/>
</dbReference>
<comment type="similarity">
    <text evidence="1">Belongs to the iron-containing alcohol dehydrogenase family.</text>
</comment>
<dbReference type="Pfam" id="PF25137">
    <property type="entry name" value="ADH_Fe_C"/>
    <property type="match status" value="1"/>
</dbReference>
<keyword evidence="3" id="KW-0520">NAD</keyword>
<dbReference type="PROSITE" id="PS00913">
    <property type="entry name" value="ADH_IRON_1"/>
    <property type="match status" value="1"/>
</dbReference>
<dbReference type="RefSeq" id="WP_089716153.1">
    <property type="nucleotide sequence ID" value="NZ_FNEH01000003.1"/>
</dbReference>
<dbReference type="Gene3D" id="3.40.50.1970">
    <property type="match status" value="1"/>
</dbReference>
<dbReference type="InterPro" id="IPR001670">
    <property type="entry name" value="ADH_Fe/GldA"/>
</dbReference>
<dbReference type="FunFam" id="3.40.50.1970:FF:000003">
    <property type="entry name" value="Alcohol dehydrogenase, iron-containing"/>
    <property type="match status" value="1"/>
</dbReference>